<dbReference type="InterPro" id="IPR036812">
    <property type="entry name" value="NAD(P)_OxRdtase_dom_sf"/>
</dbReference>
<evidence type="ECO:0000313" key="3">
    <source>
        <dbReference type="EMBL" id="KIQ70395.1"/>
    </source>
</evidence>
<dbReference type="eggNOG" id="COG0667">
    <property type="taxonomic scope" value="Bacteria"/>
</dbReference>
<dbReference type="GO" id="GO:0016491">
    <property type="term" value="F:oxidoreductase activity"/>
    <property type="evidence" value="ECO:0007669"/>
    <property type="project" value="UniProtKB-KW"/>
</dbReference>
<dbReference type="AlphaFoldDB" id="A0A0D0NQ37"/>
<dbReference type="CDD" id="cd19102">
    <property type="entry name" value="AKR_unchar"/>
    <property type="match status" value="1"/>
</dbReference>
<keyword evidence="4" id="KW-1185">Reference proteome</keyword>
<dbReference type="EMBL" id="AONG01000005">
    <property type="protein sequence ID" value="KIQ70395.1"/>
    <property type="molecule type" value="Genomic_DNA"/>
</dbReference>
<gene>
    <name evidence="3" type="ORF">Wenmar_00771</name>
</gene>
<proteinExistence type="predicted"/>
<keyword evidence="1" id="KW-0560">Oxidoreductase</keyword>
<dbReference type="GO" id="GO:0005829">
    <property type="term" value="C:cytosol"/>
    <property type="evidence" value="ECO:0007669"/>
    <property type="project" value="TreeGrafter"/>
</dbReference>
<comment type="caution">
    <text evidence="3">The sequence shown here is derived from an EMBL/GenBank/DDBJ whole genome shotgun (WGS) entry which is preliminary data.</text>
</comment>
<evidence type="ECO:0000313" key="4">
    <source>
        <dbReference type="Proteomes" id="UP000035100"/>
    </source>
</evidence>
<sequence>MPTDLPTRDFGRTGLKITPVGFGAWAIGGNMWGPQDDGESVAAIRHAVEAGVNWIDTAAVYGNGHSEEVVAKALDGMADADRPYVFTKGGIVRDAEGKNPRRVSADLAQQCEDSLRRLKVDVIDLYQVHWPADDIPLEEYWATALRLKEQGKVAHVGLSNHDAAQLETAEAMGHVETLQPPFSMIRRETAESILPWCAAHDTGVICYSPMQSGLLSGRFSRARAEGLDANDWRRANPEFSGDKLEANLALADALRPVAERHGVTPGAVAIAWTLDWPGLTAAIVGARSPSQVDGWMPAATLQLTDEDRDTLSRAIQSTGAGSGPVRA</sequence>
<dbReference type="SUPFAM" id="SSF51430">
    <property type="entry name" value="NAD(P)-linked oxidoreductase"/>
    <property type="match status" value="1"/>
</dbReference>
<feature type="domain" description="NADP-dependent oxidoreductase" evidence="2">
    <location>
        <begin position="20"/>
        <end position="312"/>
    </location>
</feature>
<organism evidence="3 4">
    <name type="scientific">Wenxinia marina DSM 24838</name>
    <dbReference type="NCBI Taxonomy" id="1123501"/>
    <lineage>
        <taxon>Bacteria</taxon>
        <taxon>Pseudomonadati</taxon>
        <taxon>Pseudomonadota</taxon>
        <taxon>Alphaproteobacteria</taxon>
        <taxon>Rhodobacterales</taxon>
        <taxon>Roseobacteraceae</taxon>
        <taxon>Wenxinia</taxon>
    </lineage>
</organism>
<dbReference type="InterPro" id="IPR023210">
    <property type="entry name" value="NADP_OxRdtase_dom"/>
</dbReference>
<dbReference type="STRING" id="1123501.Wenmar_00771"/>
<dbReference type="Pfam" id="PF00248">
    <property type="entry name" value="Aldo_ket_red"/>
    <property type="match status" value="1"/>
</dbReference>
<evidence type="ECO:0000256" key="1">
    <source>
        <dbReference type="ARBA" id="ARBA00023002"/>
    </source>
</evidence>
<dbReference type="PANTHER" id="PTHR43364:SF4">
    <property type="entry name" value="NAD(P)-LINKED OXIDOREDUCTASE SUPERFAMILY PROTEIN"/>
    <property type="match status" value="1"/>
</dbReference>
<dbReference type="PANTHER" id="PTHR43364">
    <property type="entry name" value="NADH-SPECIFIC METHYLGLYOXAL REDUCTASE-RELATED"/>
    <property type="match status" value="1"/>
</dbReference>
<accession>A0A0D0NQ37</accession>
<dbReference type="InterPro" id="IPR020471">
    <property type="entry name" value="AKR"/>
</dbReference>
<dbReference type="RefSeq" id="WP_018304139.1">
    <property type="nucleotide sequence ID" value="NZ_KB902312.1"/>
</dbReference>
<dbReference type="Proteomes" id="UP000035100">
    <property type="component" value="Unassembled WGS sequence"/>
</dbReference>
<dbReference type="PATRIC" id="fig|1123501.6.peg.836"/>
<dbReference type="OrthoDB" id="9803483at2"/>
<evidence type="ECO:0000259" key="2">
    <source>
        <dbReference type="Pfam" id="PF00248"/>
    </source>
</evidence>
<dbReference type="PRINTS" id="PR00069">
    <property type="entry name" value="ALDKETRDTASE"/>
</dbReference>
<dbReference type="InterPro" id="IPR050523">
    <property type="entry name" value="AKR_Detox_Biosynth"/>
</dbReference>
<reference evidence="3 4" key="1">
    <citation type="submission" date="2013-01" db="EMBL/GenBank/DDBJ databases">
        <authorList>
            <person name="Fiebig A."/>
            <person name="Goeker M."/>
            <person name="Klenk H.-P.P."/>
        </authorList>
    </citation>
    <scope>NUCLEOTIDE SEQUENCE [LARGE SCALE GENOMIC DNA]</scope>
    <source>
        <strain evidence="3 4">DSM 24838</strain>
    </source>
</reference>
<name>A0A0D0NQ37_9RHOB</name>
<protein>
    <submittedName>
        <fullName evidence="3">Putative oxidoreductase</fullName>
    </submittedName>
</protein>
<dbReference type="Gene3D" id="3.20.20.100">
    <property type="entry name" value="NADP-dependent oxidoreductase domain"/>
    <property type="match status" value="1"/>
</dbReference>